<dbReference type="Pfam" id="PF19648">
    <property type="entry name" value="DUF6151"/>
    <property type="match status" value="1"/>
</dbReference>
<dbReference type="Gene3D" id="3.90.1590.10">
    <property type="entry name" value="glutathione-dependent formaldehyde- activating enzyme (gfa)"/>
    <property type="match status" value="1"/>
</dbReference>
<sequence length="194" mass="20718">MKLACRCGQVEGRIDPQRAYVRASCYCRDCRAFARWLGGAELLDTAGGSDIVAMAPDGLHITRGFEKLACMSLGPHGLLRWYASCCRTPLGNIPRDAKLYYLGVPVAAIAEPADAIEASFGPAGRIAVNTASATAAVASPPLRRLAGILRIAAGLFAARLRGRRNKLLFDADGLPLREPLVLGRTQRETLSADP</sequence>
<evidence type="ECO:0000313" key="1">
    <source>
        <dbReference type="EMBL" id="TLX22260.1"/>
    </source>
</evidence>
<dbReference type="AlphaFoldDB" id="A0A5R9PI26"/>
<reference evidence="1 2" key="1">
    <citation type="submission" date="2019-04" db="EMBL/GenBank/DDBJ databases">
        <authorList>
            <person name="Grouzdev D.S."/>
            <person name="Nazina T.N."/>
        </authorList>
    </citation>
    <scope>NUCLEOTIDE SEQUENCE [LARGE SCALE GENOMIC DNA]</scope>
    <source>
        <strain evidence="1 2">SHC 3-19</strain>
    </source>
</reference>
<comment type="caution">
    <text evidence="1">The sequence shown here is derived from an EMBL/GenBank/DDBJ whole genome shotgun (WGS) entry which is preliminary data.</text>
</comment>
<dbReference type="STRING" id="1123377.GCA_000423885_00329"/>
<name>A0A5R9PI26_9GAMM</name>
<keyword evidence="2" id="KW-1185">Reference proteome</keyword>
<proteinExistence type="predicted"/>
<gene>
    <name evidence="1" type="ORF">E5S66_07045</name>
</gene>
<dbReference type="InterPro" id="IPR046149">
    <property type="entry name" value="DUF6151"/>
</dbReference>
<evidence type="ECO:0000313" key="2">
    <source>
        <dbReference type="Proteomes" id="UP000308508"/>
    </source>
</evidence>
<protein>
    <recommendedName>
        <fullName evidence="3">CENP-V/GFA domain-containing protein</fullName>
    </recommendedName>
</protein>
<dbReference type="EMBL" id="SROY01000002">
    <property type="protein sequence ID" value="TLX22260.1"/>
    <property type="molecule type" value="Genomic_DNA"/>
</dbReference>
<accession>A0A5R9PI26</accession>
<dbReference type="SUPFAM" id="SSF51316">
    <property type="entry name" value="Mss4-like"/>
    <property type="match status" value="1"/>
</dbReference>
<dbReference type="RefSeq" id="WP_138348547.1">
    <property type="nucleotide sequence ID" value="NZ_SROY01000002.1"/>
</dbReference>
<organism evidence="1 2">
    <name type="scientific">Thermomonas fusca</name>
    <dbReference type="NCBI Taxonomy" id="215690"/>
    <lineage>
        <taxon>Bacteria</taxon>
        <taxon>Pseudomonadati</taxon>
        <taxon>Pseudomonadota</taxon>
        <taxon>Gammaproteobacteria</taxon>
        <taxon>Lysobacterales</taxon>
        <taxon>Lysobacteraceae</taxon>
        <taxon>Thermomonas</taxon>
    </lineage>
</organism>
<evidence type="ECO:0008006" key="3">
    <source>
        <dbReference type="Google" id="ProtNLM"/>
    </source>
</evidence>
<dbReference type="Proteomes" id="UP000308508">
    <property type="component" value="Unassembled WGS sequence"/>
</dbReference>
<dbReference type="InterPro" id="IPR011057">
    <property type="entry name" value="Mss4-like_sf"/>
</dbReference>